<feature type="non-terminal residue" evidence="1">
    <location>
        <position position="455"/>
    </location>
</feature>
<protein>
    <submittedName>
        <fullName evidence="1">Uncharacterized protein</fullName>
    </submittedName>
</protein>
<sequence>MALEDEARLLAEVLSAPQLAISPERLAAAELALEDVHIPQGAEAMLLKLHAQQKDWRVEMEQNLLRGGTAQAEVQQAKSAVDGVRELAYLMDESLLVEADNLWRDSGVGATSLDAERQRYYDSANPLLAATLLIGDFEYGSESTFGALARKGVLPLVGQGFISLLPISSSSPHSSQLLHFVLSFRQTYLSASRLVVFGSALAQLVQQVFGSLPPPSSTVQVSASYPSSEEELDASLPRGWAAEARHSSTILHRGGQGTGNEGAFDLSSLVSSLPSAAPFASGEVAKPPATTMLVEAVEHPWALMLGSKDEESWEKAVILDHVLNDIVHQHGGHPPSPQASSTSSYFQYLVLSAGEDARDYLVGYPDTSLVGGETPQLLRWVVEAALTSYEGWAEHAKQRGCASFVPSAVSGGDEDSIKGVLEFAVRCRGAFVRVSEAERMEGDEGEGEGGLMIPL</sequence>
<gene>
    <name evidence="1" type="ORF">BCR35DRAFT_308908</name>
</gene>
<proteinExistence type="predicted"/>
<evidence type="ECO:0000313" key="2">
    <source>
        <dbReference type="Proteomes" id="UP000193467"/>
    </source>
</evidence>
<dbReference type="AlphaFoldDB" id="A0A1Y2DUN9"/>
<evidence type="ECO:0000313" key="1">
    <source>
        <dbReference type="EMBL" id="ORY62866.1"/>
    </source>
</evidence>
<reference evidence="1 2" key="1">
    <citation type="submission" date="2016-07" db="EMBL/GenBank/DDBJ databases">
        <title>Pervasive Adenine N6-methylation of Active Genes in Fungi.</title>
        <authorList>
            <consortium name="DOE Joint Genome Institute"/>
            <person name="Mondo S.J."/>
            <person name="Dannebaum R.O."/>
            <person name="Kuo R.C."/>
            <person name="Labutti K."/>
            <person name="Haridas S."/>
            <person name="Kuo A."/>
            <person name="Salamov A."/>
            <person name="Ahrendt S.R."/>
            <person name="Lipzen A."/>
            <person name="Sullivan W."/>
            <person name="Andreopoulos W.B."/>
            <person name="Clum A."/>
            <person name="Lindquist E."/>
            <person name="Daum C."/>
            <person name="Ramamoorthy G.K."/>
            <person name="Gryganskyi A."/>
            <person name="Culley D."/>
            <person name="Magnuson J.K."/>
            <person name="James T.Y."/>
            <person name="O'Malley M.A."/>
            <person name="Stajich J.E."/>
            <person name="Spatafora J.W."/>
            <person name="Visel A."/>
            <person name="Grigoriev I.V."/>
        </authorList>
    </citation>
    <scope>NUCLEOTIDE SEQUENCE [LARGE SCALE GENOMIC DNA]</scope>
    <source>
        <strain evidence="1 2">62-1032</strain>
    </source>
</reference>
<name>A0A1Y2DUN9_9BASI</name>
<comment type="caution">
    <text evidence="1">The sequence shown here is derived from an EMBL/GenBank/DDBJ whole genome shotgun (WGS) entry which is preliminary data.</text>
</comment>
<dbReference type="EMBL" id="MCGR01000069">
    <property type="protein sequence ID" value="ORY62866.1"/>
    <property type="molecule type" value="Genomic_DNA"/>
</dbReference>
<accession>A0A1Y2DUN9</accession>
<organism evidence="1 2">
    <name type="scientific">Leucosporidium creatinivorum</name>
    <dbReference type="NCBI Taxonomy" id="106004"/>
    <lineage>
        <taxon>Eukaryota</taxon>
        <taxon>Fungi</taxon>
        <taxon>Dikarya</taxon>
        <taxon>Basidiomycota</taxon>
        <taxon>Pucciniomycotina</taxon>
        <taxon>Microbotryomycetes</taxon>
        <taxon>Leucosporidiales</taxon>
        <taxon>Leucosporidium</taxon>
    </lineage>
</organism>
<dbReference type="InParanoid" id="A0A1Y2DUN9"/>
<dbReference type="Proteomes" id="UP000193467">
    <property type="component" value="Unassembled WGS sequence"/>
</dbReference>
<keyword evidence="2" id="KW-1185">Reference proteome</keyword>